<keyword evidence="2" id="KW-1185">Reference proteome</keyword>
<dbReference type="PANTHER" id="PTHR34984">
    <property type="entry name" value="CARBON STORAGE REGULATOR"/>
    <property type="match status" value="1"/>
</dbReference>
<gene>
    <name evidence="1" type="ORF">KTN04_12410</name>
</gene>
<evidence type="ECO:0000313" key="1">
    <source>
        <dbReference type="EMBL" id="MBV0934142.1"/>
    </source>
</evidence>
<accession>A0ABS6MEI3</accession>
<dbReference type="RefSeq" id="WP_217335551.1">
    <property type="nucleotide sequence ID" value="NZ_JAHQZT010000017.1"/>
</dbReference>
<dbReference type="PANTHER" id="PTHR34984:SF1">
    <property type="entry name" value="CARBON STORAGE REGULATOR"/>
    <property type="match status" value="1"/>
</dbReference>
<comment type="caution">
    <text evidence="1">The sequence shown here is derived from an EMBL/GenBank/DDBJ whole genome shotgun (WGS) entry which is preliminary data.</text>
</comment>
<sequence>MLILTIKEGHCFHIGDDVVIQVEAHNYDRDDFSTGQMRNQVRLNIDAPKSVTVLREELYHSCSKSFSRPYRRYGS</sequence>
<dbReference type="EMBL" id="JAHQZT010000017">
    <property type="protein sequence ID" value="MBV0934142.1"/>
    <property type="molecule type" value="Genomic_DNA"/>
</dbReference>
<protein>
    <submittedName>
        <fullName evidence="1">Carbon storage regulator</fullName>
    </submittedName>
</protein>
<dbReference type="Proteomes" id="UP000755551">
    <property type="component" value="Unassembled WGS sequence"/>
</dbReference>
<proteinExistence type="predicted"/>
<dbReference type="InterPro" id="IPR003751">
    <property type="entry name" value="CsrA"/>
</dbReference>
<organism evidence="1 2">
    <name type="scientific">Marinobacterium weihaiense</name>
    <dbReference type="NCBI Taxonomy" id="2851016"/>
    <lineage>
        <taxon>Bacteria</taxon>
        <taxon>Pseudomonadati</taxon>
        <taxon>Pseudomonadota</taxon>
        <taxon>Gammaproteobacteria</taxon>
        <taxon>Oceanospirillales</taxon>
        <taxon>Oceanospirillaceae</taxon>
        <taxon>Marinobacterium</taxon>
    </lineage>
</organism>
<reference evidence="1 2" key="1">
    <citation type="submission" date="2021-06" db="EMBL/GenBank/DDBJ databases">
        <title>Bacterium isolated from marine sediment.</title>
        <authorList>
            <person name="Zhu K.-L."/>
            <person name="Du Z.-J."/>
            <person name="Liang Q.-Y."/>
        </authorList>
    </citation>
    <scope>NUCLEOTIDE SEQUENCE [LARGE SCALE GENOMIC DNA]</scope>
    <source>
        <strain evidence="1 2">A346</strain>
    </source>
</reference>
<dbReference type="Pfam" id="PF02599">
    <property type="entry name" value="CsrA"/>
    <property type="match status" value="1"/>
</dbReference>
<name>A0ABS6MEI3_9GAMM</name>
<evidence type="ECO:0000313" key="2">
    <source>
        <dbReference type="Proteomes" id="UP000755551"/>
    </source>
</evidence>